<organism evidence="3 4">
    <name type="scientific">Arcanobacterium hippocoleae</name>
    <dbReference type="NCBI Taxonomy" id="149017"/>
    <lineage>
        <taxon>Bacteria</taxon>
        <taxon>Bacillati</taxon>
        <taxon>Actinomycetota</taxon>
        <taxon>Actinomycetes</taxon>
        <taxon>Actinomycetales</taxon>
        <taxon>Actinomycetaceae</taxon>
        <taxon>Arcanobacterium</taxon>
    </lineage>
</organism>
<protein>
    <recommendedName>
        <fullName evidence="2">Segregation and condensation protein A</fullName>
    </recommendedName>
</protein>
<evidence type="ECO:0000313" key="3">
    <source>
        <dbReference type="EMBL" id="MDR6938787.1"/>
    </source>
</evidence>
<dbReference type="InterPro" id="IPR003768">
    <property type="entry name" value="ScpA"/>
</dbReference>
<comment type="caution">
    <text evidence="3">The sequence shown here is derived from an EMBL/GenBank/DDBJ whole genome shotgun (WGS) entry which is preliminary data.</text>
</comment>
<keyword evidence="1" id="KW-0159">Chromosome partition</keyword>
<dbReference type="PANTHER" id="PTHR33969:SF2">
    <property type="entry name" value="SEGREGATION AND CONDENSATION PROTEIN A"/>
    <property type="match status" value="1"/>
</dbReference>
<keyword evidence="4" id="KW-1185">Reference proteome</keyword>
<dbReference type="RefSeq" id="WP_309954872.1">
    <property type="nucleotide sequence ID" value="NZ_JAVDUJ010000001.1"/>
</dbReference>
<evidence type="ECO:0000313" key="4">
    <source>
        <dbReference type="Proteomes" id="UP001266099"/>
    </source>
</evidence>
<reference evidence="3 4" key="1">
    <citation type="submission" date="2023-07" db="EMBL/GenBank/DDBJ databases">
        <title>Sequencing the genomes of 1000 actinobacteria strains.</title>
        <authorList>
            <person name="Klenk H.-P."/>
        </authorList>
    </citation>
    <scope>NUCLEOTIDE SEQUENCE [LARGE SCALE GENOMIC DNA]</scope>
    <source>
        <strain evidence="3 4">DSM 15539</strain>
    </source>
</reference>
<gene>
    <name evidence="3" type="ORF">J2S36_000330</name>
</gene>
<dbReference type="PANTHER" id="PTHR33969">
    <property type="entry name" value="SEGREGATION AND CONDENSATION PROTEIN A"/>
    <property type="match status" value="1"/>
</dbReference>
<dbReference type="Pfam" id="PF02616">
    <property type="entry name" value="SMC_ScpA"/>
    <property type="match status" value="1"/>
</dbReference>
<proteinExistence type="predicted"/>
<accession>A0ABU1T0A8</accession>
<dbReference type="Gene3D" id="6.10.250.2410">
    <property type="match status" value="1"/>
</dbReference>
<dbReference type="EMBL" id="JAVDUJ010000001">
    <property type="protein sequence ID" value="MDR6938787.1"/>
    <property type="molecule type" value="Genomic_DNA"/>
</dbReference>
<dbReference type="Proteomes" id="UP001266099">
    <property type="component" value="Unassembled WGS sequence"/>
</dbReference>
<evidence type="ECO:0000256" key="2">
    <source>
        <dbReference type="ARBA" id="ARBA00044777"/>
    </source>
</evidence>
<evidence type="ECO:0000256" key="1">
    <source>
        <dbReference type="ARBA" id="ARBA00022829"/>
    </source>
</evidence>
<sequence length="279" mass="30933">MAVTAHGSASAEAQNTQGDLFTHEPEDFAVELDVFSGPFDVLLSLIARKKLDVTSIALAQVTDEFISFALAQEDLNLSQASQFVVVAATLLDLKAARLLPHEEIDEEIIAILEARDLLFAKLLQYRAFKEVARDFAARLLSQSMAIARDVPLESHFKTALPELRINFDCEDLARLAANAFSRKPAVVGLDHLHDPLVPVESQINYLRQKMLPGEQISFAKLCASARNIPTVVSRFLAVLEMLRNNEIAIMQESPLAPLIITRLKLELDQDFAQLASKEE</sequence>
<name>A0ABU1T0A8_9ACTO</name>